<evidence type="ECO:0000259" key="1">
    <source>
        <dbReference type="PROSITE" id="PS51352"/>
    </source>
</evidence>
<dbReference type="PROSITE" id="PS51352">
    <property type="entry name" value="THIOREDOXIN_2"/>
    <property type="match status" value="1"/>
</dbReference>
<dbReference type="InterPro" id="IPR036249">
    <property type="entry name" value="Thioredoxin-like_sf"/>
</dbReference>
<dbReference type="GO" id="GO:0031397">
    <property type="term" value="P:negative regulation of protein ubiquitination"/>
    <property type="evidence" value="ECO:0007669"/>
    <property type="project" value="TreeGrafter"/>
</dbReference>
<dbReference type="SUPFAM" id="SSF52833">
    <property type="entry name" value="Thioredoxin-like"/>
    <property type="match status" value="1"/>
</dbReference>
<dbReference type="GO" id="GO:0005634">
    <property type="term" value="C:nucleus"/>
    <property type="evidence" value="ECO:0007669"/>
    <property type="project" value="TreeGrafter"/>
</dbReference>
<dbReference type="PANTHER" id="PTHR46472">
    <property type="entry name" value="NUCLEOREDOXIN"/>
    <property type="match status" value="1"/>
</dbReference>
<dbReference type="Proteomes" id="UP000649617">
    <property type="component" value="Unassembled WGS sequence"/>
</dbReference>
<name>A0A812XEY5_SYMPI</name>
<dbReference type="Gene3D" id="3.40.30.10">
    <property type="entry name" value="Glutaredoxin"/>
    <property type="match status" value="1"/>
</dbReference>
<dbReference type="OrthoDB" id="409136at2759"/>
<organism evidence="2 3">
    <name type="scientific">Symbiodinium pilosum</name>
    <name type="common">Dinoflagellate</name>
    <dbReference type="NCBI Taxonomy" id="2952"/>
    <lineage>
        <taxon>Eukaryota</taxon>
        <taxon>Sar</taxon>
        <taxon>Alveolata</taxon>
        <taxon>Dinophyceae</taxon>
        <taxon>Suessiales</taxon>
        <taxon>Symbiodiniaceae</taxon>
        <taxon>Symbiodinium</taxon>
    </lineage>
</organism>
<accession>A0A812XEY5</accession>
<protein>
    <submittedName>
        <fullName evidence="2">Nxn protein</fullName>
    </submittedName>
</protein>
<gene>
    <name evidence="2" type="primary">nxn</name>
    <name evidence="2" type="ORF">SPIL2461_LOCUS21030</name>
</gene>
<reference evidence="2" key="1">
    <citation type="submission" date="2021-02" db="EMBL/GenBank/DDBJ databases">
        <authorList>
            <person name="Dougan E. K."/>
            <person name="Rhodes N."/>
            <person name="Thang M."/>
            <person name="Chan C."/>
        </authorList>
    </citation>
    <scope>NUCLEOTIDE SEQUENCE</scope>
</reference>
<dbReference type="GO" id="GO:0030178">
    <property type="term" value="P:negative regulation of Wnt signaling pathway"/>
    <property type="evidence" value="ECO:0007669"/>
    <property type="project" value="TreeGrafter"/>
</dbReference>
<keyword evidence="3" id="KW-1185">Reference proteome</keyword>
<dbReference type="AlphaFoldDB" id="A0A812XEY5"/>
<feature type="domain" description="Thioredoxin" evidence="1">
    <location>
        <begin position="1"/>
        <end position="139"/>
    </location>
</feature>
<comment type="caution">
    <text evidence="2">The sequence shown here is derived from an EMBL/GenBank/DDBJ whole genome shotgun (WGS) entry which is preliminary data.</text>
</comment>
<dbReference type="InterPro" id="IPR013766">
    <property type="entry name" value="Thioredoxin_domain"/>
</dbReference>
<dbReference type="GO" id="GO:0004791">
    <property type="term" value="F:thioredoxin-disulfide reductase (NADPH) activity"/>
    <property type="evidence" value="ECO:0007669"/>
    <property type="project" value="TreeGrafter"/>
</dbReference>
<dbReference type="InterPro" id="IPR012336">
    <property type="entry name" value="Thioredoxin-like_fold"/>
</dbReference>
<evidence type="ECO:0000313" key="3">
    <source>
        <dbReference type="Proteomes" id="UP000649617"/>
    </source>
</evidence>
<dbReference type="CDD" id="cd02964">
    <property type="entry name" value="TryX_like_family"/>
    <property type="match status" value="1"/>
</dbReference>
<sequence length="338" mass="37737">MAAFVQSYGLKLVDRSGKDFDAQQLATSDVVALYFSAHWCPPCRGFTPLLKKFYETLQSLGEQSLKIIFVSSDRSEKDMWQYMYESHGDWLALKYDCTELKDRLSRQFQVSGIPQLIVLDSLGRQAVRDARGEVMAAASASSTQILTSFSGWKTAAGVSAQVDTSLQILPGTRVRVRALQGAPENNGLEGLVQSFDASKRRYVIQLGERQLSLKAGNLLQLLSIKVRRADKDPDDEDEWLEAVIVDFDDATGECLCRLASEAEDAEAQPQRRDLHQPSRARLVAGAIVTVQGLQAEEWNEKNGKVTEFDEERQRYQVQMSGKALKVKPENLRLCPLAS</sequence>
<dbReference type="PANTHER" id="PTHR46472:SF1">
    <property type="entry name" value="NUCLEOREDOXIN"/>
    <property type="match status" value="1"/>
</dbReference>
<evidence type="ECO:0000313" key="2">
    <source>
        <dbReference type="EMBL" id="CAE7732318.1"/>
    </source>
</evidence>
<dbReference type="EMBL" id="CAJNIZ010045859">
    <property type="protein sequence ID" value="CAE7732318.1"/>
    <property type="molecule type" value="Genomic_DNA"/>
</dbReference>
<proteinExistence type="predicted"/>
<dbReference type="Pfam" id="PF13905">
    <property type="entry name" value="Thioredoxin_8"/>
    <property type="match status" value="1"/>
</dbReference>